<dbReference type="Proteomes" id="UP000789595">
    <property type="component" value="Unassembled WGS sequence"/>
</dbReference>
<gene>
    <name evidence="2" type="ORF">PECAL_2P12600</name>
</gene>
<feature type="transmembrane region" description="Helical" evidence="1">
    <location>
        <begin position="198"/>
        <end position="220"/>
    </location>
</feature>
<evidence type="ECO:0000313" key="2">
    <source>
        <dbReference type="EMBL" id="CAH0368204.1"/>
    </source>
</evidence>
<keyword evidence="1" id="KW-0812">Transmembrane</keyword>
<dbReference type="OrthoDB" id="410754at2759"/>
<proteinExistence type="predicted"/>
<accession>A0A8J2SHU4</accession>
<protein>
    <submittedName>
        <fullName evidence="2">Uncharacterized protein</fullName>
    </submittedName>
</protein>
<dbReference type="EMBL" id="CAKKNE010000002">
    <property type="protein sequence ID" value="CAH0368204.1"/>
    <property type="molecule type" value="Genomic_DNA"/>
</dbReference>
<feature type="transmembrane region" description="Helical" evidence="1">
    <location>
        <begin position="155"/>
        <end position="178"/>
    </location>
</feature>
<reference evidence="2" key="1">
    <citation type="submission" date="2021-11" db="EMBL/GenBank/DDBJ databases">
        <authorList>
            <consortium name="Genoscope - CEA"/>
            <person name="William W."/>
        </authorList>
    </citation>
    <scope>NUCLEOTIDE SEQUENCE</scope>
</reference>
<dbReference type="AlphaFoldDB" id="A0A8J2SHU4"/>
<sequence length="420" mass="44611">MLFYPLQWRGVPSPFPFLRRRPCSALGDLPPFGPLLGWQGIVPAKAPRMARDLVEVTTDLVSVPGTLQNLDPAKVADFLPPARVGAVAGTAAGRPGRALGRWLARALAVGVAQDVRSHAADGLDLTALCVGELTGPNVKGLVDLFQEVGKRELRLLVNSGLVVGLALGLLQSGCSLVLPRRLGGAGRNVTAEPERRWVPLVGSGVVGCVTNWIALLWIFIPVDPRRFGPVTLQGCFLRRQPEVARDFARFFATRVLTARKLLHAALFSPGGAATFRPHLRRRVQTFIRGTERISGVPSLASANTALLDSVTNNVALELPAALPDGLYAYADSALGLETALGDAMAAMPSRDFERLLHPIFEEDEFTLIAVGGVLGVLAAWGQMAGAGAWCVRGWHALSERARSVASAARRRLSGGGAASS</sequence>
<evidence type="ECO:0000313" key="3">
    <source>
        <dbReference type="Proteomes" id="UP000789595"/>
    </source>
</evidence>
<keyword evidence="3" id="KW-1185">Reference proteome</keyword>
<dbReference type="PANTHER" id="PTHR35791:SF1">
    <property type="entry name" value="UPF0754 MEMBRANE PROTEIN YHEB"/>
    <property type="match status" value="1"/>
</dbReference>
<dbReference type="PANTHER" id="PTHR35791">
    <property type="entry name" value="UPF0754 MEMBRANE PROTEIN YHEB"/>
    <property type="match status" value="1"/>
</dbReference>
<evidence type="ECO:0000256" key="1">
    <source>
        <dbReference type="SAM" id="Phobius"/>
    </source>
</evidence>
<comment type="caution">
    <text evidence="2">The sequence shown here is derived from an EMBL/GenBank/DDBJ whole genome shotgun (WGS) entry which is preliminary data.</text>
</comment>
<keyword evidence="1" id="KW-1133">Transmembrane helix</keyword>
<organism evidence="2 3">
    <name type="scientific">Pelagomonas calceolata</name>
    <dbReference type="NCBI Taxonomy" id="35677"/>
    <lineage>
        <taxon>Eukaryota</taxon>
        <taxon>Sar</taxon>
        <taxon>Stramenopiles</taxon>
        <taxon>Ochrophyta</taxon>
        <taxon>Pelagophyceae</taxon>
        <taxon>Pelagomonadales</taxon>
        <taxon>Pelagomonadaceae</taxon>
        <taxon>Pelagomonas</taxon>
    </lineage>
</organism>
<name>A0A8J2SHU4_9STRA</name>
<keyword evidence="1" id="KW-0472">Membrane</keyword>